<organism evidence="2 3">
    <name type="scientific">Clostridium ljungdahlii</name>
    <dbReference type="NCBI Taxonomy" id="1538"/>
    <lineage>
        <taxon>Bacteria</taxon>
        <taxon>Bacillati</taxon>
        <taxon>Bacillota</taxon>
        <taxon>Clostridia</taxon>
        <taxon>Eubacteriales</taxon>
        <taxon>Clostridiaceae</taxon>
        <taxon>Clostridium</taxon>
    </lineage>
</organism>
<evidence type="ECO:0000313" key="3">
    <source>
        <dbReference type="Proteomes" id="UP000077407"/>
    </source>
</evidence>
<evidence type="ECO:0000313" key="2">
    <source>
        <dbReference type="EMBL" id="OAA89294.1"/>
    </source>
</evidence>
<dbReference type="EMBL" id="LITT01000014">
    <property type="protein sequence ID" value="OAA89294.1"/>
    <property type="molecule type" value="Genomic_DNA"/>
</dbReference>
<proteinExistence type="predicted"/>
<dbReference type="AlphaFoldDB" id="A0A170NIK5"/>
<dbReference type="RefSeq" id="WP_242866384.1">
    <property type="nucleotide sequence ID" value="NZ_LITT01000014.1"/>
</dbReference>
<sequence>MLTGNTISFNAAATSGSGTYLYKYVVENGTNVVYTKDYNNISSLDYVPSTQGNYTVQVYMKDQNSTADYDDTKTSSFTVYGSPVINNLTTNKPQYLTGQTGNINTTASSGSGSYLYKYVISLGGTTLTTIDYSSNANLLYKVNGAGNYNITVYVKDSLSTKDYYNGPKN</sequence>
<feature type="domain" description="Two component regulator three Y" evidence="1">
    <location>
        <begin position="109"/>
        <end position="164"/>
    </location>
</feature>
<evidence type="ECO:0000259" key="1">
    <source>
        <dbReference type="Pfam" id="PF07495"/>
    </source>
</evidence>
<gene>
    <name evidence="2" type="ORF">WY13_01667</name>
</gene>
<dbReference type="PATRIC" id="fig|1538.10.peg.2112"/>
<dbReference type="Proteomes" id="UP000077407">
    <property type="component" value="Unassembled WGS sequence"/>
</dbReference>
<feature type="domain" description="Two component regulator three Y" evidence="1">
    <location>
        <begin position="15"/>
        <end position="79"/>
    </location>
</feature>
<dbReference type="InterPro" id="IPR011123">
    <property type="entry name" value="Y_Y_Y"/>
</dbReference>
<reference evidence="2 3" key="1">
    <citation type="journal article" date="2015" name="Biotechnol. Bioeng.">
        <title>Genome sequence and phenotypic characterization of Caulobacter segnis.</title>
        <authorList>
            <person name="Patel S."/>
            <person name="Fletcher B."/>
            <person name="Scott D.C."/>
            <person name="Ely B."/>
        </authorList>
    </citation>
    <scope>NUCLEOTIDE SEQUENCE [LARGE SCALE GENOMIC DNA]</scope>
    <source>
        <strain evidence="2 3">ERI-2</strain>
    </source>
</reference>
<accession>A0A170NIK5</accession>
<dbReference type="Pfam" id="PF07495">
    <property type="entry name" value="Y_Y_Y"/>
    <property type="match status" value="2"/>
</dbReference>
<protein>
    <submittedName>
        <fullName evidence="2">Y_Y_Y domain protein</fullName>
    </submittedName>
</protein>
<name>A0A170NIK5_9CLOT</name>
<comment type="caution">
    <text evidence="2">The sequence shown here is derived from an EMBL/GenBank/DDBJ whole genome shotgun (WGS) entry which is preliminary data.</text>
</comment>